<dbReference type="Proteomes" id="UP001250181">
    <property type="component" value="Unassembled WGS sequence"/>
</dbReference>
<dbReference type="RefSeq" id="WP_315878899.1">
    <property type="nucleotide sequence ID" value="NZ_JAWCTQ010000020.1"/>
</dbReference>
<feature type="compositionally biased region" description="Low complexity" evidence="1">
    <location>
        <begin position="175"/>
        <end position="191"/>
    </location>
</feature>
<evidence type="ECO:0000256" key="2">
    <source>
        <dbReference type="SAM" id="Phobius"/>
    </source>
</evidence>
<evidence type="ECO:0000256" key="1">
    <source>
        <dbReference type="SAM" id="MobiDB-lite"/>
    </source>
</evidence>
<protein>
    <recommendedName>
        <fullName evidence="5">Integral membrane protein</fullName>
    </recommendedName>
</protein>
<keyword evidence="4" id="KW-1185">Reference proteome</keyword>
<proteinExistence type="predicted"/>
<feature type="transmembrane region" description="Helical" evidence="2">
    <location>
        <begin position="378"/>
        <end position="396"/>
    </location>
</feature>
<comment type="caution">
    <text evidence="3">The sequence shown here is derived from an EMBL/GenBank/DDBJ whole genome shotgun (WGS) entry which is preliminary data.</text>
</comment>
<feature type="transmembrane region" description="Helical" evidence="2">
    <location>
        <begin position="294"/>
        <end position="312"/>
    </location>
</feature>
<organism evidence="3 4">
    <name type="scientific">Streptomyces tamarix</name>
    <dbReference type="NCBI Taxonomy" id="3078565"/>
    <lineage>
        <taxon>Bacteria</taxon>
        <taxon>Bacillati</taxon>
        <taxon>Actinomycetota</taxon>
        <taxon>Actinomycetes</taxon>
        <taxon>Kitasatosporales</taxon>
        <taxon>Streptomycetaceae</taxon>
        <taxon>Streptomyces</taxon>
    </lineage>
</organism>
<reference evidence="3 4" key="1">
    <citation type="submission" date="2023-09" db="EMBL/GenBank/DDBJ databases">
        <title>Streptomyces sp. nov.: A antagonism against Alternaria gaisen Producing Streptochlin, Isolated from Tamarix root soil.</title>
        <authorList>
            <person name="Chen Y."/>
        </authorList>
    </citation>
    <scope>NUCLEOTIDE SEQUENCE [LARGE SCALE GENOMIC DNA]</scope>
    <source>
        <strain evidence="3 4">TRM76323</strain>
    </source>
</reference>
<keyword evidence="2" id="KW-0812">Transmembrane</keyword>
<name>A0ABU3QM31_9ACTN</name>
<sequence length="398" mass="39334">MLALRLARGAHPFLLLRLLVAAASAGAGFLLLCALGHAVAHPDRPSASVLRLAWCALPLAAAVHLAVAVARTDPSTRPRPGLSSIGLGPARLTAIAAASTAAACTLGSVLALLVSLHLRGGLPGLPFGGAGADLLGGGRPLPVPAALTLLALVPVVASTAVALVLRPGRERTGGRRAATGADADAAPPAARDPFDSVTAPAGLPWGVALMAAGLALELYGVRGTGDALPLPGGVPGSPVPALAGWALATLGLAVTGPGLTHLCGRLLQAYRPGAARLLAGRALMDESRRVGRPLGVLCAVVSAGIAANTLYAQADTRPFGPLSGLGATLVLACASAALLTAAVETRQRRAGTAAALLRLGAPAGLLRSAALLRAATLLAAFAPLTWLVAALTALPLRP</sequence>
<dbReference type="EMBL" id="JAWCTQ010000020">
    <property type="protein sequence ID" value="MDT9683830.1"/>
    <property type="molecule type" value="Genomic_DNA"/>
</dbReference>
<feature type="transmembrane region" description="Helical" evidence="2">
    <location>
        <begin position="143"/>
        <end position="165"/>
    </location>
</feature>
<feature type="region of interest" description="Disordered" evidence="1">
    <location>
        <begin position="172"/>
        <end position="193"/>
    </location>
</feature>
<keyword evidence="2" id="KW-0472">Membrane</keyword>
<evidence type="ECO:0000313" key="4">
    <source>
        <dbReference type="Proteomes" id="UP001250181"/>
    </source>
</evidence>
<evidence type="ECO:0008006" key="5">
    <source>
        <dbReference type="Google" id="ProtNLM"/>
    </source>
</evidence>
<gene>
    <name evidence="3" type="ORF">RND61_17415</name>
</gene>
<feature type="transmembrane region" description="Helical" evidence="2">
    <location>
        <begin position="48"/>
        <end position="71"/>
    </location>
</feature>
<feature type="transmembrane region" description="Helical" evidence="2">
    <location>
        <begin position="324"/>
        <end position="343"/>
    </location>
</feature>
<evidence type="ECO:0000313" key="3">
    <source>
        <dbReference type="EMBL" id="MDT9683830.1"/>
    </source>
</evidence>
<keyword evidence="2" id="KW-1133">Transmembrane helix</keyword>
<feature type="transmembrane region" description="Helical" evidence="2">
    <location>
        <begin position="92"/>
        <end position="118"/>
    </location>
</feature>
<accession>A0ABU3QM31</accession>